<organism evidence="1 2">
    <name type="scientific">Aspergillus glaucus CBS 516.65</name>
    <dbReference type="NCBI Taxonomy" id="1160497"/>
    <lineage>
        <taxon>Eukaryota</taxon>
        <taxon>Fungi</taxon>
        <taxon>Dikarya</taxon>
        <taxon>Ascomycota</taxon>
        <taxon>Pezizomycotina</taxon>
        <taxon>Eurotiomycetes</taxon>
        <taxon>Eurotiomycetidae</taxon>
        <taxon>Eurotiales</taxon>
        <taxon>Aspergillaceae</taxon>
        <taxon>Aspergillus</taxon>
        <taxon>Aspergillus subgen. Aspergillus</taxon>
    </lineage>
</organism>
<proteinExistence type="predicted"/>
<dbReference type="VEuPathDB" id="FungiDB:ASPGLDRAFT_28879"/>
<dbReference type="AlphaFoldDB" id="A0A1L9V988"/>
<sequence length="154" mass="18349">MDTTLGPYRFNYPDDGLAIYKLGDLVEQYFLCNEHFWFQVLRVGGKMFKFRVSTHTEGEQRVKIWKTFRGVPREKRLLSDYIDVQKGTAGQFQLIWMSVVELSQAMRILEDRIRGLGDDEENKEFKKECQKLTDAMMMARKWKQKEEMQGQCCW</sequence>
<dbReference type="EMBL" id="KV878910">
    <property type="protein sequence ID" value="OJJ80498.1"/>
    <property type="molecule type" value="Genomic_DNA"/>
</dbReference>
<evidence type="ECO:0000313" key="1">
    <source>
        <dbReference type="EMBL" id="OJJ80498.1"/>
    </source>
</evidence>
<reference evidence="2" key="1">
    <citation type="journal article" date="2017" name="Genome Biol.">
        <title>Comparative genomics reveals high biological diversity and specific adaptations in the industrially and medically important fungal genus Aspergillus.</title>
        <authorList>
            <person name="de Vries R.P."/>
            <person name="Riley R."/>
            <person name="Wiebenga A."/>
            <person name="Aguilar-Osorio G."/>
            <person name="Amillis S."/>
            <person name="Uchima C.A."/>
            <person name="Anderluh G."/>
            <person name="Asadollahi M."/>
            <person name="Askin M."/>
            <person name="Barry K."/>
            <person name="Battaglia E."/>
            <person name="Bayram O."/>
            <person name="Benocci T."/>
            <person name="Braus-Stromeyer S.A."/>
            <person name="Caldana C."/>
            <person name="Canovas D."/>
            <person name="Cerqueira G.C."/>
            <person name="Chen F."/>
            <person name="Chen W."/>
            <person name="Choi C."/>
            <person name="Clum A."/>
            <person name="Dos Santos R.A."/>
            <person name="Damasio A.R."/>
            <person name="Diallinas G."/>
            <person name="Emri T."/>
            <person name="Fekete E."/>
            <person name="Flipphi M."/>
            <person name="Freyberg S."/>
            <person name="Gallo A."/>
            <person name="Gournas C."/>
            <person name="Habgood R."/>
            <person name="Hainaut M."/>
            <person name="Harispe M.L."/>
            <person name="Henrissat B."/>
            <person name="Hilden K.S."/>
            <person name="Hope R."/>
            <person name="Hossain A."/>
            <person name="Karabika E."/>
            <person name="Karaffa L."/>
            <person name="Karanyi Z."/>
            <person name="Krasevec N."/>
            <person name="Kuo A."/>
            <person name="Kusch H."/>
            <person name="LaButti K."/>
            <person name="Lagendijk E.L."/>
            <person name="Lapidus A."/>
            <person name="Levasseur A."/>
            <person name="Lindquist E."/>
            <person name="Lipzen A."/>
            <person name="Logrieco A.F."/>
            <person name="MacCabe A."/>
            <person name="Maekelae M.R."/>
            <person name="Malavazi I."/>
            <person name="Melin P."/>
            <person name="Meyer V."/>
            <person name="Mielnichuk N."/>
            <person name="Miskei M."/>
            <person name="Molnar A.P."/>
            <person name="Mule G."/>
            <person name="Ngan C.Y."/>
            <person name="Orejas M."/>
            <person name="Orosz E."/>
            <person name="Ouedraogo J.P."/>
            <person name="Overkamp K.M."/>
            <person name="Park H.-S."/>
            <person name="Perrone G."/>
            <person name="Piumi F."/>
            <person name="Punt P.J."/>
            <person name="Ram A.F."/>
            <person name="Ramon A."/>
            <person name="Rauscher S."/>
            <person name="Record E."/>
            <person name="Riano-Pachon D.M."/>
            <person name="Robert V."/>
            <person name="Roehrig J."/>
            <person name="Ruller R."/>
            <person name="Salamov A."/>
            <person name="Salih N.S."/>
            <person name="Samson R.A."/>
            <person name="Sandor E."/>
            <person name="Sanguinetti M."/>
            <person name="Schuetze T."/>
            <person name="Sepcic K."/>
            <person name="Shelest E."/>
            <person name="Sherlock G."/>
            <person name="Sophianopoulou V."/>
            <person name="Squina F.M."/>
            <person name="Sun H."/>
            <person name="Susca A."/>
            <person name="Todd R.B."/>
            <person name="Tsang A."/>
            <person name="Unkles S.E."/>
            <person name="van de Wiele N."/>
            <person name="van Rossen-Uffink D."/>
            <person name="Oliveira J.V."/>
            <person name="Vesth T.C."/>
            <person name="Visser J."/>
            <person name="Yu J.-H."/>
            <person name="Zhou M."/>
            <person name="Andersen M.R."/>
            <person name="Archer D.B."/>
            <person name="Baker S.E."/>
            <person name="Benoit I."/>
            <person name="Brakhage A.A."/>
            <person name="Braus G.H."/>
            <person name="Fischer R."/>
            <person name="Frisvad J.C."/>
            <person name="Goldman G.H."/>
            <person name="Houbraken J."/>
            <person name="Oakley B."/>
            <person name="Pocsi I."/>
            <person name="Scazzocchio C."/>
            <person name="Seiboth B."/>
            <person name="vanKuyk P.A."/>
            <person name="Wortman J."/>
            <person name="Dyer P.S."/>
            <person name="Grigoriev I.V."/>
        </authorList>
    </citation>
    <scope>NUCLEOTIDE SEQUENCE [LARGE SCALE GENOMIC DNA]</scope>
    <source>
        <strain evidence="2">CBS 516.65</strain>
    </source>
</reference>
<protein>
    <submittedName>
        <fullName evidence="1">Uncharacterized protein</fullName>
    </submittedName>
</protein>
<evidence type="ECO:0000313" key="2">
    <source>
        <dbReference type="Proteomes" id="UP000184300"/>
    </source>
</evidence>
<dbReference type="GeneID" id="34460054"/>
<name>A0A1L9V988_ASPGL</name>
<dbReference type="Proteomes" id="UP000184300">
    <property type="component" value="Unassembled WGS sequence"/>
</dbReference>
<accession>A0A1L9V988</accession>
<dbReference type="OrthoDB" id="3598904at2759"/>
<dbReference type="RefSeq" id="XP_022397196.1">
    <property type="nucleotide sequence ID" value="XM_022543793.1"/>
</dbReference>
<gene>
    <name evidence="1" type="ORF">ASPGLDRAFT_28879</name>
</gene>
<keyword evidence="2" id="KW-1185">Reference proteome</keyword>